<dbReference type="EMBL" id="BAABFL010000477">
    <property type="protein sequence ID" value="GAA4652543.1"/>
    <property type="molecule type" value="Genomic_DNA"/>
</dbReference>
<reference evidence="2" key="1">
    <citation type="journal article" date="2019" name="Int. J. Syst. Evol. Microbiol.">
        <title>The Global Catalogue of Microorganisms (GCM) 10K type strain sequencing project: providing services to taxonomists for standard genome sequencing and annotation.</title>
        <authorList>
            <consortium name="The Broad Institute Genomics Platform"/>
            <consortium name="The Broad Institute Genome Sequencing Center for Infectious Disease"/>
            <person name="Wu L."/>
            <person name="Ma J."/>
        </authorList>
    </citation>
    <scope>NUCLEOTIDE SEQUENCE [LARGE SCALE GENOMIC DNA]</scope>
    <source>
        <strain evidence="2">JCM 17805</strain>
    </source>
</reference>
<organism evidence="1 2">
    <name type="scientific">Kistimonas scapharcae</name>
    <dbReference type="NCBI Taxonomy" id="1036133"/>
    <lineage>
        <taxon>Bacteria</taxon>
        <taxon>Pseudomonadati</taxon>
        <taxon>Pseudomonadota</taxon>
        <taxon>Gammaproteobacteria</taxon>
        <taxon>Oceanospirillales</taxon>
        <taxon>Endozoicomonadaceae</taxon>
        <taxon>Kistimonas</taxon>
    </lineage>
</organism>
<protein>
    <recommendedName>
        <fullName evidence="3">Major capsid protein</fullName>
    </recommendedName>
</protein>
<evidence type="ECO:0000313" key="1">
    <source>
        <dbReference type="EMBL" id="GAA4652543.1"/>
    </source>
</evidence>
<sequence length="394" mass="43297">MPVGIQGLRGTGEFDQDHRPLNYRELYSLLEPNGSAPLNALLSMTASESTDDPEYKNFRDELPDRTFAVDNAGGYDAAATTISVDAVPQVGFVVKGSLIVNVTTGEVMHATADGDATSGTVQVVRNIGGTAFAISDNDDLIVAGFAAKEGDVSPNAVSFDADVASNYTQIFRTPYKVTETLRHTRLRTGSKEDEAQVKALKLHMSDIERAMFFGRKHITDPNSNQPTRYTGGLLSNISNVVDCAGNTTANTMTEEEFDDLLISSIFAYGSDTKIMFVGAKVAGHIQQFGKDRWQPTQLEGTYGVNLTGYKTYAGTLAVHLHPQFRQIPGLEDTAVIIDFPDLCYRYLEGRDTHLLKDRQGTDEDAVKHEYLTECGLELKQDKTHAIIKNWKLRK</sequence>
<evidence type="ECO:0000313" key="2">
    <source>
        <dbReference type="Proteomes" id="UP001500604"/>
    </source>
</evidence>
<proteinExistence type="predicted"/>
<dbReference type="RefSeq" id="WP_345199131.1">
    <property type="nucleotide sequence ID" value="NZ_BAABFL010000477.1"/>
</dbReference>
<dbReference type="Pfam" id="PF17236">
    <property type="entry name" value="SU10_MCP"/>
    <property type="match status" value="1"/>
</dbReference>
<keyword evidence="2" id="KW-1185">Reference proteome</keyword>
<accession>A0ABP8V8H3</accession>
<comment type="caution">
    <text evidence="1">The sequence shown here is derived from an EMBL/GenBank/DDBJ whole genome shotgun (WGS) entry which is preliminary data.</text>
</comment>
<dbReference type="Proteomes" id="UP001500604">
    <property type="component" value="Unassembled WGS sequence"/>
</dbReference>
<gene>
    <name evidence="1" type="ORF">GCM10023116_48270</name>
</gene>
<name>A0ABP8V8H3_9GAMM</name>
<evidence type="ECO:0008006" key="3">
    <source>
        <dbReference type="Google" id="ProtNLM"/>
    </source>
</evidence>
<dbReference type="InterPro" id="IPR035198">
    <property type="entry name" value="SU10_MCP"/>
</dbReference>